<reference evidence="2" key="1">
    <citation type="submission" date="2020-11" db="EMBL/GenBank/DDBJ databases">
        <title>Adaptations for nitrogen fixation in a non-lichenized fungal sporocarp promotes dispersal by wood-feeding termites.</title>
        <authorList>
            <consortium name="DOE Joint Genome Institute"/>
            <person name="Koch R.A."/>
            <person name="Yoon G."/>
            <person name="Arayal U."/>
            <person name="Lail K."/>
            <person name="Amirebrahimi M."/>
            <person name="Labutti K."/>
            <person name="Lipzen A."/>
            <person name="Riley R."/>
            <person name="Barry K."/>
            <person name="Henrissat B."/>
            <person name="Grigoriev I.V."/>
            <person name="Herr J.R."/>
            <person name="Aime M.C."/>
        </authorList>
    </citation>
    <scope>NUCLEOTIDE SEQUENCE</scope>
    <source>
        <strain evidence="2">MCA 3950</strain>
    </source>
</reference>
<feature type="compositionally biased region" description="Low complexity" evidence="1">
    <location>
        <begin position="26"/>
        <end position="38"/>
    </location>
</feature>
<evidence type="ECO:0000256" key="1">
    <source>
        <dbReference type="SAM" id="MobiDB-lite"/>
    </source>
</evidence>
<dbReference type="AlphaFoldDB" id="A0A9P8AMI4"/>
<proteinExistence type="predicted"/>
<keyword evidence="3" id="KW-1185">Reference proteome</keyword>
<name>A0A9P8AMI4_9AGAR</name>
<protein>
    <submittedName>
        <fullName evidence="2">Uncharacterized protein</fullName>
    </submittedName>
</protein>
<accession>A0A9P8AMI4</accession>
<dbReference type="RefSeq" id="XP_043034788.1">
    <property type="nucleotide sequence ID" value="XM_043184523.1"/>
</dbReference>
<feature type="region of interest" description="Disordered" evidence="1">
    <location>
        <begin position="24"/>
        <end position="47"/>
    </location>
</feature>
<evidence type="ECO:0000313" key="3">
    <source>
        <dbReference type="Proteomes" id="UP000812287"/>
    </source>
</evidence>
<dbReference type="GeneID" id="66106820"/>
<evidence type="ECO:0000313" key="2">
    <source>
        <dbReference type="EMBL" id="KAG7441288.1"/>
    </source>
</evidence>
<comment type="caution">
    <text evidence="2">The sequence shown here is derived from an EMBL/GenBank/DDBJ whole genome shotgun (WGS) entry which is preliminary data.</text>
</comment>
<dbReference type="Proteomes" id="UP000812287">
    <property type="component" value="Unassembled WGS sequence"/>
</dbReference>
<sequence length="162" mass="17618">MILYFRIRSPTPCAQRLFPPSGTIHASSISPASRSQSPTLMLNPHHEDRPLDELEHCSETKQRAIGDVQVGSGGMCKGARAGGQSAVGVYADGLATSIRELDHGSNLHRTIRGASSGIRVWAIHCTVSSTGDHSPCGQMQWEDHTGRTTTQYKLHWLGDEML</sequence>
<gene>
    <name evidence="2" type="ORF">BT62DRAFT_923505</name>
</gene>
<organism evidence="2 3">
    <name type="scientific">Guyanagaster necrorhizus</name>
    <dbReference type="NCBI Taxonomy" id="856835"/>
    <lineage>
        <taxon>Eukaryota</taxon>
        <taxon>Fungi</taxon>
        <taxon>Dikarya</taxon>
        <taxon>Basidiomycota</taxon>
        <taxon>Agaricomycotina</taxon>
        <taxon>Agaricomycetes</taxon>
        <taxon>Agaricomycetidae</taxon>
        <taxon>Agaricales</taxon>
        <taxon>Marasmiineae</taxon>
        <taxon>Physalacriaceae</taxon>
        <taxon>Guyanagaster</taxon>
    </lineage>
</organism>
<dbReference type="EMBL" id="MU250562">
    <property type="protein sequence ID" value="KAG7441288.1"/>
    <property type="molecule type" value="Genomic_DNA"/>
</dbReference>